<dbReference type="InterPro" id="IPR027417">
    <property type="entry name" value="P-loop_NTPase"/>
</dbReference>
<organism evidence="3 5">
    <name type="scientific">Anaerobutyricum hallii</name>
    <dbReference type="NCBI Taxonomy" id="39488"/>
    <lineage>
        <taxon>Bacteria</taxon>
        <taxon>Bacillati</taxon>
        <taxon>Bacillota</taxon>
        <taxon>Clostridia</taxon>
        <taxon>Lachnospirales</taxon>
        <taxon>Lachnospiraceae</taxon>
        <taxon>Anaerobutyricum</taxon>
    </lineage>
</organism>
<keyword evidence="1" id="KW-0175">Coiled coil</keyword>
<protein>
    <submittedName>
        <fullName evidence="3">Chromosome segregation protein</fullName>
    </submittedName>
</protein>
<dbReference type="Gene3D" id="3.40.50.300">
    <property type="entry name" value="P-loop containing nucleotide triphosphate hydrolases"/>
    <property type="match status" value="1"/>
</dbReference>
<dbReference type="Proteomes" id="UP000095679">
    <property type="component" value="Unassembled WGS sequence"/>
</dbReference>
<accession>A0A174EPT0</accession>
<gene>
    <name evidence="4" type="ORF">DXD91_01820</name>
    <name evidence="3" type="ORF">ERS852450_01735</name>
</gene>
<proteinExistence type="predicted"/>
<feature type="coiled-coil region" evidence="1">
    <location>
        <begin position="364"/>
        <end position="394"/>
    </location>
</feature>
<reference evidence="3 5" key="1">
    <citation type="submission" date="2015-09" db="EMBL/GenBank/DDBJ databases">
        <authorList>
            <consortium name="Pathogen Informatics"/>
        </authorList>
    </citation>
    <scope>NUCLEOTIDE SEQUENCE [LARGE SCALE GENOMIC DNA]</scope>
    <source>
        <strain evidence="3 5">2789STDY5834835</strain>
    </source>
</reference>
<dbReference type="Pfam" id="PF13476">
    <property type="entry name" value="AAA_23"/>
    <property type="match status" value="1"/>
</dbReference>
<evidence type="ECO:0000313" key="4">
    <source>
        <dbReference type="EMBL" id="RGI91835.1"/>
    </source>
</evidence>
<evidence type="ECO:0000313" key="5">
    <source>
        <dbReference type="Proteomes" id="UP000095679"/>
    </source>
</evidence>
<dbReference type="Proteomes" id="UP000262524">
    <property type="component" value="Unassembled WGS sequence"/>
</dbReference>
<dbReference type="AlphaFoldDB" id="A0A174EPT0"/>
<evidence type="ECO:0000313" key="3">
    <source>
        <dbReference type="EMBL" id="CUO39933.1"/>
    </source>
</evidence>
<dbReference type="InterPro" id="IPR038729">
    <property type="entry name" value="Rad50/SbcC_AAA"/>
</dbReference>
<dbReference type="EMBL" id="CYZL01000013">
    <property type="protein sequence ID" value="CUO39933.1"/>
    <property type="molecule type" value="Genomic_DNA"/>
</dbReference>
<name>A0A174EPT0_9FIRM</name>
<dbReference type="RefSeq" id="WP_055298789.1">
    <property type="nucleotide sequence ID" value="NZ_BLYK01000030.1"/>
</dbReference>
<evidence type="ECO:0000256" key="1">
    <source>
        <dbReference type="SAM" id="Coils"/>
    </source>
</evidence>
<dbReference type="EMBL" id="QSOE01000006">
    <property type="protein sequence ID" value="RGI91835.1"/>
    <property type="molecule type" value="Genomic_DNA"/>
</dbReference>
<feature type="domain" description="Rad50/SbcC-type AAA" evidence="2">
    <location>
        <begin position="18"/>
        <end position="264"/>
    </location>
</feature>
<sequence>MAGFYIKRIIARSDLKEDAIVDFTSGLNIIQGRSDTGKSCVLKCMEFVFGGNYDKLKNPFKESSGYDSASVVIGTEQYGDVILSRKVGSGQVEVIADSEEIENGIYVIKKPGKNVKKPKPVLNLVMMKLLGIDGEPEVPGNMRFEKKRMTWENLLRLYYIKEERIDKPDPLFEPVATYEKTLFLSSLLFLLTGRDFSEHDAQTKKEIKKARKEAVHDYVNQKIREANQRQKELAVQIENLDDANVEEQLREMVESLQKTESSISAAIETSQKLLADIMEQEAKVTECEVLLSRYGHLRSQYRADIQRLTFIVDGEQNMSTAPKVSTCPFCDGKITPRAKKSYIEASRGELSRIVSQMDGLAASEKDVQVEKAAVEEKLRELKEQRADIEKLIQQELKPQASEIEKTIETYRGYIQLSNEVDLIVQYAKGWEQDLTRYDIAENEEEKAIEYHPKEYFDTEFQTNVSEDMDSILRECQYLNLTGARFNLSSFDIEVNGETKASHGKGYHSYLNTVVALAFRNYFHDHAKYNADFLIIDTPLHGFDENDTELPDSMKDGLFKYFVHHLTGQLIIVENTDHVPSNIDFEALGANVITFTKKLNEGRYGFLHDVY</sequence>
<evidence type="ECO:0000313" key="6">
    <source>
        <dbReference type="Proteomes" id="UP000262524"/>
    </source>
</evidence>
<reference evidence="4 6" key="2">
    <citation type="submission" date="2018-08" db="EMBL/GenBank/DDBJ databases">
        <title>A genome reference for cultivated species of the human gut microbiota.</title>
        <authorList>
            <person name="Zou Y."/>
            <person name="Xue W."/>
            <person name="Luo G."/>
        </authorList>
    </citation>
    <scope>NUCLEOTIDE SEQUENCE [LARGE SCALE GENOMIC DNA]</scope>
    <source>
        <strain evidence="4 6">TM10-1AC</strain>
    </source>
</reference>
<evidence type="ECO:0000259" key="2">
    <source>
        <dbReference type="Pfam" id="PF13476"/>
    </source>
</evidence>